<dbReference type="PANTHER" id="PTHR13071:SF4">
    <property type="entry name" value="SMALL RIBOSOMAL SUBUNIT PROTEIN MS22"/>
    <property type="match status" value="1"/>
</dbReference>
<dbReference type="EMBL" id="OB661596">
    <property type="protein sequence ID" value="CAD7228563.1"/>
    <property type="molecule type" value="Genomic_DNA"/>
</dbReference>
<reference evidence="2" key="1">
    <citation type="submission" date="2020-11" db="EMBL/GenBank/DDBJ databases">
        <authorList>
            <person name="Tran Van P."/>
        </authorList>
    </citation>
    <scope>NUCLEOTIDE SEQUENCE</scope>
</reference>
<sequence>MRGVVASLLARSLRLPESACAVRLSWRRLCVPAADDVSLMPPERPPRELPDPPPTPQWTYKGPRADEDPAPLFFSPRVQQLMVSLTGKDYDRVFKTKKLGKALKPPRYHFMTQEQYQQLLAKYDAMAVTLLRPPPYLRPQEQVEQVLSDDPEIKGLTKHKYVFTDISASISNK</sequence>
<dbReference type="PANTHER" id="PTHR13071">
    <property type="entry name" value="MITOCHONDRIAL 28S RIBOSOMAL PROTEIN S22"/>
    <property type="match status" value="1"/>
</dbReference>
<evidence type="ECO:0000256" key="1">
    <source>
        <dbReference type="SAM" id="MobiDB-lite"/>
    </source>
</evidence>
<dbReference type="GO" id="GO:0003735">
    <property type="term" value="F:structural constituent of ribosome"/>
    <property type="evidence" value="ECO:0007669"/>
    <property type="project" value="TreeGrafter"/>
</dbReference>
<feature type="region of interest" description="Disordered" evidence="1">
    <location>
        <begin position="37"/>
        <end position="58"/>
    </location>
</feature>
<accession>A0A7R8ZL06</accession>
<protein>
    <submittedName>
        <fullName evidence="2">Uncharacterized protein</fullName>
    </submittedName>
</protein>
<proteinExistence type="predicted"/>
<dbReference type="InterPro" id="IPR019374">
    <property type="entry name" value="Ribosomal_mS22"/>
</dbReference>
<dbReference type="AlphaFoldDB" id="A0A7R8ZL06"/>
<dbReference type="Pfam" id="PF10245">
    <property type="entry name" value="MRP-S22"/>
    <property type="match status" value="1"/>
</dbReference>
<dbReference type="OrthoDB" id="10052321at2759"/>
<dbReference type="GO" id="GO:0005763">
    <property type="term" value="C:mitochondrial small ribosomal subunit"/>
    <property type="evidence" value="ECO:0007669"/>
    <property type="project" value="TreeGrafter"/>
</dbReference>
<name>A0A7R8ZL06_9CRUS</name>
<feature type="non-terminal residue" evidence="2">
    <location>
        <position position="1"/>
    </location>
</feature>
<gene>
    <name evidence="2" type="ORF">CTOB1V02_LOCUS6444</name>
</gene>
<organism evidence="2">
    <name type="scientific">Cyprideis torosa</name>
    <dbReference type="NCBI Taxonomy" id="163714"/>
    <lineage>
        <taxon>Eukaryota</taxon>
        <taxon>Metazoa</taxon>
        <taxon>Ecdysozoa</taxon>
        <taxon>Arthropoda</taxon>
        <taxon>Crustacea</taxon>
        <taxon>Oligostraca</taxon>
        <taxon>Ostracoda</taxon>
        <taxon>Podocopa</taxon>
        <taxon>Podocopida</taxon>
        <taxon>Cytherocopina</taxon>
        <taxon>Cytheroidea</taxon>
        <taxon>Cytherideidae</taxon>
        <taxon>Cyprideis</taxon>
    </lineage>
</organism>
<evidence type="ECO:0000313" key="2">
    <source>
        <dbReference type="EMBL" id="CAD7228563.1"/>
    </source>
</evidence>